<evidence type="ECO:0000313" key="5">
    <source>
        <dbReference type="RefSeq" id="XP_027437598.1"/>
    </source>
</evidence>
<accession>A0A6J2C6E6</accession>
<dbReference type="Gene3D" id="1.10.560.10">
    <property type="entry name" value="GroEL-like equatorial domain"/>
    <property type="match status" value="1"/>
</dbReference>
<evidence type="ECO:0000256" key="1">
    <source>
        <dbReference type="ARBA" id="ARBA00022741"/>
    </source>
</evidence>
<keyword evidence="2" id="KW-0067">ATP-binding</keyword>
<dbReference type="SUPFAM" id="SSF48592">
    <property type="entry name" value="GroEL equatorial domain-like"/>
    <property type="match status" value="1"/>
</dbReference>
<keyword evidence="4" id="KW-1185">Reference proteome</keyword>
<dbReference type="PANTHER" id="PTHR11353">
    <property type="entry name" value="CHAPERONIN"/>
    <property type="match status" value="1"/>
</dbReference>
<dbReference type="Proteomes" id="UP000515165">
    <property type="component" value="Chromosome 1"/>
</dbReference>
<evidence type="ECO:0000256" key="3">
    <source>
        <dbReference type="ARBA" id="ARBA00023186"/>
    </source>
</evidence>
<protein>
    <submittedName>
        <fullName evidence="5">T-complex protein 1 subunit alpha-like</fullName>
    </submittedName>
</protein>
<dbReference type="InterPro" id="IPR017998">
    <property type="entry name" value="Chaperone_TCP-1"/>
</dbReference>
<organism evidence="4 5">
    <name type="scientific">Zalophus californianus</name>
    <name type="common">California sealion</name>
    <dbReference type="NCBI Taxonomy" id="9704"/>
    <lineage>
        <taxon>Eukaryota</taxon>
        <taxon>Metazoa</taxon>
        <taxon>Chordata</taxon>
        <taxon>Craniata</taxon>
        <taxon>Vertebrata</taxon>
        <taxon>Euteleostomi</taxon>
        <taxon>Mammalia</taxon>
        <taxon>Eutheria</taxon>
        <taxon>Laurasiatheria</taxon>
        <taxon>Carnivora</taxon>
        <taxon>Caniformia</taxon>
        <taxon>Pinnipedia</taxon>
        <taxon>Otariidae</taxon>
        <taxon>Zalophus</taxon>
    </lineage>
</organism>
<dbReference type="InterPro" id="IPR002423">
    <property type="entry name" value="Cpn60/GroEL/TCP-1"/>
</dbReference>
<proteinExistence type="predicted"/>
<dbReference type="RefSeq" id="XP_027437598.1">
    <property type="nucleotide sequence ID" value="XM_027581797.1"/>
</dbReference>
<name>A0A6J2C6E6_ZALCA</name>
<dbReference type="GO" id="GO:0005524">
    <property type="term" value="F:ATP binding"/>
    <property type="evidence" value="ECO:0007669"/>
    <property type="project" value="UniProtKB-KW"/>
</dbReference>
<dbReference type="Pfam" id="PF00118">
    <property type="entry name" value="Cpn60_TCP1"/>
    <property type="match status" value="1"/>
</dbReference>
<dbReference type="InterPro" id="IPR027413">
    <property type="entry name" value="GROEL-like_equatorial_sf"/>
</dbReference>
<reference evidence="5" key="1">
    <citation type="submission" date="2025-08" db="UniProtKB">
        <authorList>
            <consortium name="RefSeq"/>
        </authorList>
    </citation>
    <scope>IDENTIFICATION</scope>
    <source>
        <tissue evidence="5">Blood</tissue>
    </source>
</reference>
<dbReference type="GO" id="GO:0005832">
    <property type="term" value="C:chaperonin-containing T-complex"/>
    <property type="evidence" value="ECO:0007669"/>
    <property type="project" value="UniProtKB-ARBA"/>
</dbReference>
<sequence>MGSQKQLAIAEFARSVLIIPNTLTVNAAPNSTDLTAKLRAFHNEAQVNPECKYLKWIGLDLVSGKPRENKQAGVFEQTIEKVKSLKFVTEASITILQIDDLIKLYMESKDKHGGYEDVLHSGALMTELISLIDNNIRCHYLVP</sequence>
<evidence type="ECO:0000256" key="2">
    <source>
        <dbReference type="ARBA" id="ARBA00022840"/>
    </source>
</evidence>
<keyword evidence="1" id="KW-0547">Nucleotide-binding</keyword>
<dbReference type="AlphaFoldDB" id="A0A6J2C6E6"/>
<keyword evidence="3" id="KW-0143">Chaperone</keyword>
<dbReference type="OrthoDB" id="496at2759"/>
<gene>
    <name evidence="5" type="primary">LOC113915894</name>
</gene>
<dbReference type="GO" id="GO:0140662">
    <property type="term" value="F:ATP-dependent protein folding chaperone"/>
    <property type="evidence" value="ECO:0007669"/>
    <property type="project" value="InterPro"/>
</dbReference>
<dbReference type="GeneID" id="113915894"/>
<evidence type="ECO:0000313" key="4">
    <source>
        <dbReference type="Proteomes" id="UP000515165"/>
    </source>
</evidence>
<dbReference type="KEGG" id="zca:113915894"/>